<dbReference type="InterPro" id="IPR001810">
    <property type="entry name" value="F-box_dom"/>
</dbReference>
<organism evidence="2 3">
    <name type="scientific">Dichanthelium oligosanthes</name>
    <dbReference type="NCBI Taxonomy" id="888268"/>
    <lineage>
        <taxon>Eukaryota</taxon>
        <taxon>Viridiplantae</taxon>
        <taxon>Streptophyta</taxon>
        <taxon>Embryophyta</taxon>
        <taxon>Tracheophyta</taxon>
        <taxon>Spermatophyta</taxon>
        <taxon>Magnoliopsida</taxon>
        <taxon>Liliopsida</taxon>
        <taxon>Poales</taxon>
        <taxon>Poaceae</taxon>
        <taxon>PACMAD clade</taxon>
        <taxon>Panicoideae</taxon>
        <taxon>Panicodae</taxon>
        <taxon>Paniceae</taxon>
        <taxon>Dichantheliinae</taxon>
        <taxon>Dichanthelium</taxon>
    </lineage>
</organism>
<sequence>MEEGKDLTRLLPGDALASVLARLAPRGLAACRRVCRAWRAVVDARRLLRTDLLPLSPGGVYLSVSYCEFPPLFCRRPSTTAPAAAIRGDLDYLPGTAANDDVSSWSIRDHRNGLLLFSEHVVNPTTRQCVRLPPRPPLASGDDFHHHNM</sequence>
<dbReference type="EMBL" id="LWDX02006487">
    <property type="protein sequence ID" value="OEL37169.1"/>
    <property type="molecule type" value="Genomic_DNA"/>
</dbReference>
<dbReference type="PANTHER" id="PTHR34591">
    <property type="entry name" value="OS03G0653100 PROTEIN-RELATED"/>
    <property type="match status" value="1"/>
</dbReference>
<dbReference type="STRING" id="888268.A0A1E5WID8"/>
<evidence type="ECO:0000259" key="1">
    <source>
        <dbReference type="SMART" id="SM00256"/>
    </source>
</evidence>
<name>A0A1E5WID8_9POAL</name>
<gene>
    <name evidence="2" type="ORF">BAE44_0001808</name>
</gene>
<dbReference type="SUPFAM" id="SSF81383">
    <property type="entry name" value="F-box domain"/>
    <property type="match status" value="1"/>
</dbReference>
<proteinExistence type="predicted"/>
<dbReference type="SMART" id="SM00256">
    <property type="entry name" value="FBOX"/>
    <property type="match status" value="1"/>
</dbReference>
<comment type="caution">
    <text evidence="2">The sequence shown here is derived from an EMBL/GenBank/DDBJ whole genome shotgun (WGS) entry which is preliminary data.</text>
</comment>
<dbReference type="InterPro" id="IPR036047">
    <property type="entry name" value="F-box-like_dom_sf"/>
</dbReference>
<feature type="domain" description="F-box" evidence="1">
    <location>
        <begin position="11"/>
        <end position="51"/>
    </location>
</feature>
<keyword evidence="3" id="KW-1185">Reference proteome</keyword>
<protein>
    <recommendedName>
        <fullName evidence="1">F-box domain-containing protein</fullName>
    </recommendedName>
</protein>
<dbReference type="OrthoDB" id="695075at2759"/>
<evidence type="ECO:0000313" key="3">
    <source>
        <dbReference type="Proteomes" id="UP000095767"/>
    </source>
</evidence>
<accession>A0A1E5WID8</accession>
<dbReference type="AlphaFoldDB" id="A0A1E5WID8"/>
<dbReference type="Proteomes" id="UP000095767">
    <property type="component" value="Unassembled WGS sequence"/>
</dbReference>
<evidence type="ECO:0000313" key="2">
    <source>
        <dbReference type="EMBL" id="OEL37169.1"/>
    </source>
</evidence>
<dbReference type="Pfam" id="PF12937">
    <property type="entry name" value="F-box-like"/>
    <property type="match status" value="1"/>
</dbReference>
<reference evidence="2 3" key="1">
    <citation type="submission" date="2016-09" db="EMBL/GenBank/DDBJ databases">
        <title>The draft genome of Dichanthelium oligosanthes: A C3 panicoid grass species.</title>
        <authorList>
            <person name="Studer A.J."/>
            <person name="Schnable J.C."/>
            <person name="Brutnell T.P."/>
        </authorList>
    </citation>
    <scope>NUCLEOTIDE SEQUENCE [LARGE SCALE GENOMIC DNA]</scope>
    <source>
        <strain evidence="3">cv. Kellogg 1175</strain>
        <tissue evidence="2">Leaf</tissue>
    </source>
</reference>
<dbReference type="Gene3D" id="1.20.1280.50">
    <property type="match status" value="1"/>
</dbReference>
<dbReference type="PANTHER" id="PTHR34591:SF29">
    <property type="entry name" value="F-BOX DOMAIN-CONTAINING PROTEIN"/>
    <property type="match status" value="1"/>
</dbReference>